<feature type="region of interest" description="Disordered" evidence="4">
    <location>
        <begin position="108"/>
        <end position="132"/>
    </location>
</feature>
<dbReference type="SUPFAM" id="SSF51735">
    <property type="entry name" value="NAD(P)-binding Rossmann-fold domains"/>
    <property type="match status" value="1"/>
</dbReference>
<feature type="compositionally biased region" description="Basic and acidic residues" evidence="4">
    <location>
        <begin position="108"/>
        <end position="117"/>
    </location>
</feature>
<evidence type="ECO:0000256" key="4">
    <source>
        <dbReference type="SAM" id="MobiDB-lite"/>
    </source>
</evidence>
<evidence type="ECO:0000313" key="6">
    <source>
        <dbReference type="Proteomes" id="UP001642406"/>
    </source>
</evidence>
<dbReference type="PRINTS" id="PR00080">
    <property type="entry name" value="SDRFAMILY"/>
</dbReference>
<evidence type="ECO:0000256" key="3">
    <source>
        <dbReference type="RuleBase" id="RU000363"/>
    </source>
</evidence>
<accession>A0ABP0CBY3</accession>
<keyword evidence="6" id="KW-1185">Reference proteome</keyword>
<dbReference type="PRINTS" id="PR00081">
    <property type="entry name" value="GDHRDH"/>
</dbReference>
<evidence type="ECO:0000256" key="1">
    <source>
        <dbReference type="ARBA" id="ARBA00006484"/>
    </source>
</evidence>
<dbReference type="PANTHER" id="PTHR24322:SF736">
    <property type="entry name" value="RETINOL DEHYDROGENASE 10"/>
    <property type="match status" value="1"/>
</dbReference>
<comment type="caution">
    <text evidence="5">The sequence shown here is derived from an EMBL/GenBank/DDBJ whole genome shotgun (WGS) entry which is preliminary data.</text>
</comment>
<dbReference type="InterPro" id="IPR036291">
    <property type="entry name" value="NAD(P)-bd_dom_sf"/>
</dbReference>
<proteinExistence type="inferred from homology"/>
<evidence type="ECO:0000256" key="2">
    <source>
        <dbReference type="ARBA" id="ARBA00023002"/>
    </source>
</evidence>
<reference evidence="5 6" key="1">
    <citation type="submission" date="2024-01" db="EMBL/GenBank/DDBJ databases">
        <authorList>
            <person name="Allen C."/>
            <person name="Tagirdzhanova G."/>
        </authorList>
    </citation>
    <scope>NUCLEOTIDE SEQUENCE [LARGE SCALE GENOMIC DNA]</scope>
</reference>
<dbReference type="Proteomes" id="UP001642406">
    <property type="component" value="Unassembled WGS sequence"/>
</dbReference>
<gene>
    <name evidence="5" type="ORF">SBRCBS47491_006979</name>
</gene>
<dbReference type="Gene3D" id="3.40.50.720">
    <property type="entry name" value="NAD(P)-binding Rossmann-like Domain"/>
    <property type="match status" value="1"/>
</dbReference>
<name>A0ABP0CBY3_9PEZI</name>
<keyword evidence="2" id="KW-0560">Oxidoreductase</keyword>
<protein>
    <submittedName>
        <fullName evidence="5">Uncharacterized protein</fullName>
    </submittedName>
</protein>
<organism evidence="5 6">
    <name type="scientific">Sporothrix bragantina</name>
    <dbReference type="NCBI Taxonomy" id="671064"/>
    <lineage>
        <taxon>Eukaryota</taxon>
        <taxon>Fungi</taxon>
        <taxon>Dikarya</taxon>
        <taxon>Ascomycota</taxon>
        <taxon>Pezizomycotina</taxon>
        <taxon>Sordariomycetes</taxon>
        <taxon>Sordariomycetidae</taxon>
        <taxon>Ophiostomatales</taxon>
        <taxon>Ophiostomataceae</taxon>
        <taxon>Sporothrix</taxon>
    </lineage>
</organism>
<dbReference type="Pfam" id="PF00106">
    <property type="entry name" value="adh_short"/>
    <property type="match status" value="1"/>
</dbReference>
<dbReference type="PANTHER" id="PTHR24322">
    <property type="entry name" value="PKSB"/>
    <property type="match status" value="1"/>
</dbReference>
<dbReference type="InterPro" id="IPR002347">
    <property type="entry name" value="SDR_fam"/>
</dbReference>
<comment type="similarity">
    <text evidence="1 3">Belongs to the short-chain dehydrogenases/reductases (SDR) family.</text>
</comment>
<dbReference type="EMBL" id="CAWUHC010000073">
    <property type="protein sequence ID" value="CAK7228650.1"/>
    <property type="molecule type" value="Genomic_DNA"/>
</dbReference>
<evidence type="ECO:0000313" key="5">
    <source>
        <dbReference type="EMBL" id="CAK7228650.1"/>
    </source>
</evidence>
<sequence length="358" mass="38905">MSFSVSNLQQAVHKAATDAVQTVQTPGARRVLVTAAVALAGLAAIKRLNRLLNNYALGNPLLTTQSDAWNNWSKEIVLITGGSSGMGRIMVTEFARRGIKVVVLDRQRPLEKGDPRDNGSTNAEPAFPGPEQGVHFYEYDLMGSDEDLKKMADRIRREVGEPTVLINNAGVGHGLTLLGASTTQMRTVVGVNALAPMLLTREFLPAMIRRGHGHIVLMASMASFVTIVGNVDYSATKAGLLAFYEGLTQELKHSYGAPNIRTTVVHPHFVRTPLLGEAAVDTDANNRKRYHGDLLDARYVSTTIVEQVLAGRSGQLFFPPKFAVASVLRALPVWLQERVRDSLATVLDRPMSLGLSKT</sequence>